<keyword evidence="2" id="KW-1185">Reference proteome</keyword>
<name>A0A3N2Q5H1_SODAK</name>
<dbReference type="RefSeq" id="XP_028469826.1">
    <property type="nucleotide sequence ID" value="XM_028609405.1"/>
</dbReference>
<proteinExistence type="predicted"/>
<protein>
    <submittedName>
        <fullName evidence="1">Uncharacterized protein</fullName>
    </submittedName>
</protein>
<accession>A0A3N2Q5H1</accession>
<gene>
    <name evidence="1" type="ORF">SODALDRAFT_318790</name>
</gene>
<dbReference type="GeneID" id="39577883"/>
<dbReference type="AlphaFoldDB" id="A0A3N2Q5H1"/>
<evidence type="ECO:0000313" key="2">
    <source>
        <dbReference type="Proteomes" id="UP000272025"/>
    </source>
</evidence>
<sequence>MLSQKGKDAIDSVLPSFSVTLGHASIQTTDSIWESAVQCFEQILEAYEARAVLSGLENLRSILQATFDEEVRGLLDSDAQGLSLLDDSLDDATKARVLAQVVAGTVAVLERTTDSGRLVSVERFGAEVRRFAESDHRRRLVETIEGSKVFARCYAPQQIRDVMVRAVEDRHDGEDWLGEDGQSAIGWATELPSRNMGLPWGFTILALN</sequence>
<dbReference type="Proteomes" id="UP000272025">
    <property type="component" value="Unassembled WGS sequence"/>
</dbReference>
<evidence type="ECO:0000313" key="1">
    <source>
        <dbReference type="EMBL" id="ROT42020.1"/>
    </source>
</evidence>
<dbReference type="OrthoDB" id="5199007at2759"/>
<reference evidence="1 2" key="1">
    <citation type="journal article" date="2018" name="Mol. Ecol.">
        <title>The obligate alkalophilic soda-lake fungus Sodiomyces alkalinus has shifted to a protein diet.</title>
        <authorList>
            <person name="Grum-Grzhimaylo A.A."/>
            <person name="Falkoski D.L."/>
            <person name="van den Heuvel J."/>
            <person name="Valero-Jimenez C.A."/>
            <person name="Min B."/>
            <person name="Choi I.G."/>
            <person name="Lipzen A."/>
            <person name="Daum C.G."/>
            <person name="Aanen D.K."/>
            <person name="Tsang A."/>
            <person name="Henrissat B."/>
            <person name="Bilanenko E.N."/>
            <person name="de Vries R.P."/>
            <person name="van Kan J.A.L."/>
            <person name="Grigoriev I.V."/>
            <person name="Debets A.J.M."/>
        </authorList>
    </citation>
    <scope>NUCLEOTIDE SEQUENCE [LARGE SCALE GENOMIC DNA]</scope>
    <source>
        <strain evidence="1 2">F11</strain>
    </source>
</reference>
<organism evidence="1 2">
    <name type="scientific">Sodiomyces alkalinus (strain CBS 110278 / VKM F-3762 / F11)</name>
    <name type="common">Alkaliphilic filamentous fungus</name>
    <dbReference type="NCBI Taxonomy" id="1314773"/>
    <lineage>
        <taxon>Eukaryota</taxon>
        <taxon>Fungi</taxon>
        <taxon>Dikarya</taxon>
        <taxon>Ascomycota</taxon>
        <taxon>Pezizomycotina</taxon>
        <taxon>Sordariomycetes</taxon>
        <taxon>Hypocreomycetidae</taxon>
        <taxon>Glomerellales</taxon>
        <taxon>Plectosphaerellaceae</taxon>
        <taxon>Sodiomyces</taxon>
    </lineage>
</organism>
<dbReference type="EMBL" id="ML119051">
    <property type="protein sequence ID" value="ROT42020.1"/>
    <property type="molecule type" value="Genomic_DNA"/>
</dbReference>